<proteinExistence type="predicted"/>
<reference evidence="2 3" key="1">
    <citation type="journal article" date="2019" name="Nat. Ecol. Evol.">
        <title>Megaphylogeny resolves global patterns of mushroom evolution.</title>
        <authorList>
            <person name="Varga T."/>
            <person name="Krizsan K."/>
            <person name="Foldi C."/>
            <person name="Dima B."/>
            <person name="Sanchez-Garcia M."/>
            <person name="Sanchez-Ramirez S."/>
            <person name="Szollosi G.J."/>
            <person name="Szarkandi J.G."/>
            <person name="Papp V."/>
            <person name="Albert L."/>
            <person name="Andreopoulos W."/>
            <person name="Angelini C."/>
            <person name="Antonin V."/>
            <person name="Barry K.W."/>
            <person name="Bougher N.L."/>
            <person name="Buchanan P."/>
            <person name="Buyck B."/>
            <person name="Bense V."/>
            <person name="Catcheside P."/>
            <person name="Chovatia M."/>
            <person name="Cooper J."/>
            <person name="Damon W."/>
            <person name="Desjardin D."/>
            <person name="Finy P."/>
            <person name="Geml J."/>
            <person name="Haridas S."/>
            <person name="Hughes K."/>
            <person name="Justo A."/>
            <person name="Karasinski D."/>
            <person name="Kautmanova I."/>
            <person name="Kiss B."/>
            <person name="Kocsube S."/>
            <person name="Kotiranta H."/>
            <person name="LaButti K.M."/>
            <person name="Lechner B.E."/>
            <person name="Liimatainen K."/>
            <person name="Lipzen A."/>
            <person name="Lukacs Z."/>
            <person name="Mihaltcheva S."/>
            <person name="Morgado L.N."/>
            <person name="Niskanen T."/>
            <person name="Noordeloos M.E."/>
            <person name="Ohm R.A."/>
            <person name="Ortiz-Santana B."/>
            <person name="Ovrebo C."/>
            <person name="Racz N."/>
            <person name="Riley R."/>
            <person name="Savchenko A."/>
            <person name="Shiryaev A."/>
            <person name="Soop K."/>
            <person name="Spirin V."/>
            <person name="Szebenyi C."/>
            <person name="Tomsovsky M."/>
            <person name="Tulloss R.E."/>
            <person name="Uehling J."/>
            <person name="Grigoriev I.V."/>
            <person name="Vagvolgyi C."/>
            <person name="Papp T."/>
            <person name="Martin F.M."/>
            <person name="Miettinen O."/>
            <person name="Hibbett D.S."/>
            <person name="Nagy L.G."/>
        </authorList>
    </citation>
    <scope>NUCLEOTIDE SEQUENCE [LARGE SCALE GENOMIC DNA]</scope>
    <source>
        <strain evidence="2 3">CBS 121175</strain>
    </source>
</reference>
<evidence type="ECO:0000313" key="2">
    <source>
        <dbReference type="EMBL" id="TFK18944.1"/>
    </source>
</evidence>
<feature type="region of interest" description="Disordered" evidence="1">
    <location>
        <begin position="1"/>
        <end position="21"/>
    </location>
</feature>
<dbReference type="Proteomes" id="UP000307440">
    <property type="component" value="Unassembled WGS sequence"/>
</dbReference>
<evidence type="ECO:0000313" key="3">
    <source>
        <dbReference type="Proteomes" id="UP000307440"/>
    </source>
</evidence>
<gene>
    <name evidence="2" type="ORF">FA15DRAFT_660313</name>
</gene>
<feature type="compositionally biased region" description="Basic and acidic residues" evidence="1">
    <location>
        <begin position="1"/>
        <end position="11"/>
    </location>
</feature>
<dbReference type="EMBL" id="ML210368">
    <property type="protein sequence ID" value="TFK18944.1"/>
    <property type="molecule type" value="Genomic_DNA"/>
</dbReference>
<evidence type="ECO:0000256" key="1">
    <source>
        <dbReference type="SAM" id="MobiDB-lite"/>
    </source>
</evidence>
<dbReference type="AlphaFoldDB" id="A0A5C3KG94"/>
<organism evidence="2 3">
    <name type="scientific">Coprinopsis marcescibilis</name>
    <name type="common">Agaric fungus</name>
    <name type="synonym">Psathyrella marcescibilis</name>
    <dbReference type="NCBI Taxonomy" id="230819"/>
    <lineage>
        <taxon>Eukaryota</taxon>
        <taxon>Fungi</taxon>
        <taxon>Dikarya</taxon>
        <taxon>Basidiomycota</taxon>
        <taxon>Agaricomycotina</taxon>
        <taxon>Agaricomycetes</taxon>
        <taxon>Agaricomycetidae</taxon>
        <taxon>Agaricales</taxon>
        <taxon>Agaricineae</taxon>
        <taxon>Psathyrellaceae</taxon>
        <taxon>Coprinopsis</taxon>
    </lineage>
</organism>
<accession>A0A5C3KG94</accession>
<name>A0A5C3KG94_COPMA</name>
<keyword evidence="3" id="KW-1185">Reference proteome</keyword>
<protein>
    <submittedName>
        <fullName evidence="2">Uncharacterized protein</fullName>
    </submittedName>
</protein>
<sequence>MVQKSDQDAERSIVASRRRPVPTSISKWIGLKSRTSEKIEEEGEPKPKKACLEAYHVCFATETIVPTEGSVPSTRGNKRGVVLRSTFGAAPFVRGQEGTLLDDDVDGRSMTALEDRAIAARSNTDLIWLSGAVNTIVKIASKNTSSHQYKPGCR</sequence>